<evidence type="ECO:0000313" key="7">
    <source>
        <dbReference type="EMBL" id="EMA68978.1"/>
    </source>
</evidence>
<evidence type="ECO:0000256" key="5">
    <source>
        <dbReference type="SAM" id="MobiDB-lite"/>
    </source>
</evidence>
<comment type="caution">
    <text evidence="7">The sequence shown here is derived from an EMBL/GenBank/DDBJ whole genome shotgun (WGS) entry which is preliminary data.</text>
</comment>
<keyword evidence="3 6" id="KW-1133">Transmembrane helix</keyword>
<evidence type="ECO:0000256" key="1">
    <source>
        <dbReference type="ARBA" id="ARBA00004651"/>
    </source>
</evidence>
<dbReference type="AlphaFoldDB" id="M0PGF9"/>
<feature type="transmembrane region" description="Helical" evidence="6">
    <location>
        <begin position="303"/>
        <end position="321"/>
    </location>
</feature>
<protein>
    <recommendedName>
        <fullName evidence="9">UbiA prenyltransferase</fullName>
    </recommendedName>
</protein>
<dbReference type="PATRIC" id="fig|1230454.4.peg.1038"/>
<keyword evidence="4 6" id="KW-0472">Membrane</keyword>
<organism evidence="7 8">
    <name type="scientific">Halorubrum aidingense JCM 13560</name>
    <dbReference type="NCBI Taxonomy" id="1230454"/>
    <lineage>
        <taxon>Archaea</taxon>
        <taxon>Methanobacteriati</taxon>
        <taxon>Methanobacteriota</taxon>
        <taxon>Stenosarchaea group</taxon>
        <taxon>Halobacteria</taxon>
        <taxon>Halobacteriales</taxon>
        <taxon>Haloferacaceae</taxon>
        <taxon>Halorubrum</taxon>
    </lineage>
</organism>
<feature type="transmembrane region" description="Helical" evidence="6">
    <location>
        <begin position="270"/>
        <end position="291"/>
    </location>
</feature>
<sequence>MEDTSDPPSTAFDGTESLYRSNSTRTDESSTGDGASAAAARVADGARHVARTAVSTPASVASRVSARARTAQTGRAARIAGPVAAFASGSPFVATVAAVETLIATVLLGVPLTPAPAVVALVTFAVYTVDHVADADADARSTPERATLARRYADQLMIAATLAYGLALALAVLGGPLALAVTLLPGAFWVLYASDWLPNVGRLATDSVSGLVSSGTVEGVRRRIPRLKDVLVLNSAVVALGWAVAVTALPLAFAGAGAGTVGGLGAARDAAAGGAPLVAVAFGYFFLRSFVDAELPNVRDVEADAAVGVATLPVVLGVVATRRVLYGVDVATAALLAVAVAGGLIAWPIAGALVAGIVLSLGITGLAGRIEKRSALGIAPDCSYLVVGALLAGVHLVG</sequence>
<evidence type="ECO:0000256" key="2">
    <source>
        <dbReference type="ARBA" id="ARBA00022692"/>
    </source>
</evidence>
<dbReference type="InterPro" id="IPR000537">
    <property type="entry name" value="UbiA_prenyltransferase"/>
</dbReference>
<dbReference type="Proteomes" id="UP000011575">
    <property type="component" value="Unassembled WGS sequence"/>
</dbReference>
<feature type="transmembrane region" description="Helical" evidence="6">
    <location>
        <begin position="333"/>
        <end position="363"/>
    </location>
</feature>
<dbReference type="Pfam" id="PF01040">
    <property type="entry name" value="UbiA"/>
    <property type="match status" value="1"/>
</dbReference>
<gene>
    <name evidence="7" type="ORF">C461_05087</name>
</gene>
<evidence type="ECO:0000256" key="6">
    <source>
        <dbReference type="SAM" id="Phobius"/>
    </source>
</evidence>
<feature type="transmembrane region" description="Helical" evidence="6">
    <location>
        <begin position="375"/>
        <end position="397"/>
    </location>
</feature>
<evidence type="ECO:0000256" key="4">
    <source>
        <dbReference type="ARBA" id="ARBA00023136"/>
    </source>
</evidence>
<dbReference type="STRING" id="1230454.C461_05087"/>
<reference evidence="7 8" key="1">
    <citation type="journal article" date="2014" name="PLoS Genet.">
        <title>Phylogenetically driven sequencing of extremely halophilic archaea reveals strategies for static and dynamic osmo-response.</title>
        <authorList>
            <person name="Becker E.A."/>
            <person name="Seitzer P.M."/>
            <person name="Tritt A."/>
            <person name="Larsen D."/>
            <person name="Krusor M."/>
            <person name="Yao A.I."/>
            <person name="Wu D."/>
            <person name="Madern D."/>
            <person name="Eisen J.A."/>
            <person name="Darling A.E."/>
            <person name="Facciotti M.T."/>
        </authorList>
    </citation>
    <scope>NUCLEOTIDE SEQUENCE [LARGE SCALE GENOMIC DNA]</scope>
    <source>
        <strain evidence="7 8">JCM 13560</strain>
    </source>
</reference>
<feature type="transmembrane region" description="Helical" evidence="6">
    <location>
        <begin position="162"/>
        <end position="192"/>
    </location>
</feature>
<proteinExistence type="predicted"/>
<feature type="region of interest" description="Disordered" evidence="5">
    <location>
        <begin position="1"/>
        <end position="36"/>
    </location>
</feature>
<evidence type="ECO:0000313" key="8">
    <source>
        <dbReference type="Proteomes" id="UP000011575"/>
    </source>
</evidence>
<comment type="subcellular location">
    <subcellularLocation>
        <location evidence="1">Cell membrane</location>
        <topology evidence="1">Multi-pass membrane protein</topology>
    </subcellularLocation>
</comment>
<evidence type="ECO:0000256" key="3">
    <source>
        <dbReference type="ARBA" id="ARBA00022989"/>
    </source>
</evidence>
<name>M0PGF9_9EURY</name>
<dbReference type="RefSeq" id="WP_007999195.1">
    <property type="nucleotide sequence ID" value="NZ_AOJI01000017.1"/>
</dbReference>
<dbReference type="GO" id="GO:0016765">
    <property type="term" value="F:transferase activity, transferring alkyl or aryl (other than methyl) groups"/>
    <property type="evidence" value="ECO:0007669"/>
    <property type="project" value="InterPro"/>
</dbReference>
<dbReference type="GO" id="GO:0005886">
    <property type="term" value="C:plasma membrane"/>
    <property type="evidence" value="ECO:0007669"/>
    <property type="project" value="UniProtKB-SubCell"/>
</dbReference>
<evidence type="ECO:0008006" key="9">
    <source>
        <dbReference type="Google" id="ProtNLM"/>
    </source>
</evidence>
<dbReference type="EMBL" id="AOJI01000017">
    <property type="protein sequence ID" value="EMA68978.1"/>
    <property type="molecule type" value="Genomic_DNA"/>
</dbReference>
<accession>M0PGF9</accession>
<keyword evidence="2 6" id="KW-0812">Transmembrane</keyword>
<keyword evidence="8" id="KW-1185">Reference proteome</keyword>
<feature type="transmembrane region" description="Helical" evidence="6">
    <location>
        <begin position="231"/>
        <end position="258"/>
    </location>
</feature>
<dbReference type="OrthoDB" id="293340at2157"/>